<accession>A0AA86SPN0</accession>
<proteinExistence type="predicted"/>
<feature type="compositionally biased region" description="Polar residues" evidence="1">
    <location>
        <begin position="31"/>
        <end position="41"/>
    </location>
</feature>
<feature type="compositionally biased region" description="Basic and acidic residues" evidence="1">
    <location>
        <begin position="74"/>
        <end position="90"/>
    </location>
</feature>
<evidence type="ECO:0000256" key="1">
    <source>
        <dbReference type="SAM" id="MobiDB-lite"/>
    </source>
</evidence>
<dbReference type="EMBL" id="OY731404">
    <property type="protein sequence ID" value="CAJ1969149.1"/>
    <property type="molecule type" value="Genomic_DNA"/>
</dbReference>
<dbReference type="Gramene" id="rna-AYBTSS11_LOCUS22111">
    <property type="protein sequence ID" value="CAJ1969149.1"/>
    <property type="gene ID" value="gene-AYBTSS11_LOCUS22111"/>
</dbReference>
<dbReference type="AlphaFoldDB" id="A0AA86SPN0"/>
<reference evidence="2" key="1">
    <citation type="submission" date="2023-10" db="EMBL/GenBank/DDBJ databases">
        <authorList>
            <person name="Domelevo Entfellner J.-B."/>
        </authorList>
    </citation>
    <scope>NUCLEOTIDE SEQUENCE</scope>
</reference>
<evidence type="ECO:0000313" key="3">
    <source>
        <dbReference type="Proteomes" id="UP001189624"/>
    </source>
</evidence>
<evidence type="ECO:0000313" key="2">
    <source>
        <dbReference type="EMBL" id="CAJ1969149.1"/>
    </source>
</evidence>
<protein>
    <submittedName>
        <fullName evidence="2">Uncharacterized protein</fullName>
    </submittedName>
</protein>
<organism evidence="2 3">
    <name type="scientific">Sphenostylis stenocarpa</name>
    <dbReference type="NCBI Taxonomy" id="92480"/>
    <lineage>
        <taxon>Eukaryota</taxon>
        <taxon>Viridiplantae</taxon>
        <taxon>Streptophyta</taxon>
        <taxon>Embryophyta</taxon>
        <taxon>Tracheophyta</taxon>
        <taxon>Spermatophyta</taxon>
        <taxon>Magnoliopsida</taxon>
        <taxon>eudicotyledons</taxon>
        <taxon>Gunneridae</taxon>
        <taxon>Pentapetalae</taxon>
        <taxon>rosids</taxon>
        <taxon>fabids</taxon>
        <taxon>Fabales</taxon>
        <taxon>Fabaceae</taxon>
        <taxon>Papilionoideae</taxon>
        <taxon>50 kb inversion clade</taxon>
        <taxon>NPAAA clade</taxon>
        <taxon>indigoferoid/millettioid clade</taxon>
        <taxon>Phaseoleae</taxon>
        <taxon>Sphenostylis</taxon>
    </lineage>
</organism>
<gene>
    <name evidence="2" type="ORF">AYBTSS11_LOCUS22111</name>
</gene>
<keyword evidence="3" id="KW-1185">Reference proteome</keyword>
<sequence length="156" mass="18068">MNKRPTTMRTRCASARRQRTSRRSDQCRSLRATTTERPAPQRTTLCHQAAAQTSFLHHCEQDTNNHRNTLSSSHRHEQTITGDRRECEQPRKSQIQECNRNCYRKGFQNLGSKRVQIEKLGLMKIGDSRDLCLKAKIEQKLPSIPVQIQKTLLANK</sequence>
<dbReference type="Proteomes" id="UP001189624">
    <property type="component" value="Chromosome 7"/>
</dbReference>
<name>A0AA86SPN0_9FABA</name>
<feature type="region of interest" description="Disordered" evidence="1">
    <location>
        <begin position="63"/>
        <end position="90"/>
    </location>
</feature>
<feature type="region of interest" description="Disordered" evidence="1">
    <location>
        <begin position="1"/>
        <end position="41"/>
    </location>
</feature>